<keyword evidence="2" id="KW-0812">Transmembrane</keyword>
<feature type="transmembrane region" description="Helical" evidence="2">
    <location>
        <begin position="131"/>
        <end position="158"/>
    </location>
</feature>
<accession>A0A6P3ZIM8</accession>
<dbReference type="Proteomes" id="UP001652623">
    <property type="component" value="Chromosome 1"/>
</dbReference>
<dbReference type="PANTHER" id="PTHR36393:SF1">
    <property type="entry name" value="SULFATE ADENYLYLTRANSFERASE SUBUNIT"/>
    <property type="match status" value="1"/>
</dbReference>
<gene>
    <name evidence="4" type="primary">LOC107414920</name>
</gene>
<keyword evidence="1" id="KW-0175">Coiled coil</keyword>
<proteinExistence type="predicted"/>
<keyword evidence="2" id="KW-1133">Transmembrane helix</keyword>
<dbReference type="AlphaFoldDB" id="A0A6P3ZIM8"/>
<protein>
    <submittedName>
        <fullName evidence="4">Uncharacterized protein LOC107414920</fullName>
    </submittedName>
</protein>
<dbReference type="FunCoup" id="A0A6P3ZIM8">
    <property type="interactions" value="1061"/>
</dbReference>
<keyword evidence="3" id="KW-1185">Reference proteome</keyword>
<evidence type="ECO:0000313" key="3">
    <source>
        <dbReference type="Proteomes" id="UP001652623"/>
    </source>
</evidence>
<sequence length="209" mass="23564">MAPVLNLSPPPLTFSHFPRTRPELSRSSLCATTRRQNVSQDWNSLLLKLKCRGRFSCLFSDNRRQEEAKKALESALGGKKNEFEKWNKEIKRREEVGGGGDAGGGGWFGWGRRFGWSNGDHFWQEAQQTSLAVLGIVIMYLIVAKGEVMLAVILNPLLYALRGTRNGLTFITSKILRKTSPDSFNDFDITSNKEGVSAKDRVTRKWRSV</sequence>
<feature type="coiled-coil region" evidence="1">
    <location>
        <begin position="62"/>
        <end position="89"/>
    </location>
</feature>
<organism evidence="3 4">
    <name type="scientific">Ziziphus jujuba</name>
    <name type="common">Chinese jujube</name>
    <name type="synonym">Ziziphus sativa</name>
    <dbReference type="NCBI Taxonomy" id="326968"/>
    <lineage>
        <taxon>Eukaryota</taxon>
        <taxon>Viridiplantae</taxon>
        <taxon>Streptophyta</taxon>
        <taxon>Embryophyta</taxon>
        <taxon>Tracheophyta</taxon>
        <taxon>Spermatophyta</taxon>
        <taxon>Magnoliopsida</taxon>
        <taxon>eudicotyledons</taxon>
        <taxon>Gunneridae</taxon>
        <taxon>Pentapetalae</taxon>
        <taxon>rosids</taxon>
        <taxon>fabids</taxon>
        <taxon>Rosales</taxon>
        <taxon>Rhamnaceae</taxon>
        <taxon>Paliureae</taxon>
        <taxon>Ziziphus</taxon>
    </lineage>
</organism>
<reference evidence="4" key="2">
    <citation type="submission" date="2025-08" db="UniProtKB">
        <authorList>
            <consortium name="RefSeq"/>
        </authorList>
    </citation>
    <scope>IDENTIFICATION</scope>
    <source>
        <tissue evidence="4">Seedling</tissue>
    </source>
</reference>
<evidence type="ECO:0000256" key="2">
    <source>
        <dbReference type="SAM" id="Phobius"/>
    </source>
</evidence>
<evidence type="ECO:0000313" key="4">
    <source>
        <dbReference type="RefSeq" id="XP_015878618.3"/>
    </source>
</evidence>
<evidence type="ECO:0000256" key="1">
    <source>
        <dbReference type="SAM" id="Coils"/>
    </source>
</evidence>
<dbReference type="InParanoid" id="A0A6P3ZIM8"/>
<dbReference type="PANTHER" id="PTHR36393">
    <property type="entry name" value="SULFATE ADENYLYLTRANSFERASE SUBUNIT"/>
    <property type="match status" value="1"/>
</dbReference>
<dbReference type="KEGG" id="zju:107414920"/>
<reference evidence="3" key="1">
    <citation type="submission" date="2025-05" db="UniProtKB">
        <authorList>
            <consortium name="RefSeq"/>
        </authorList>
    </citation>
    <scope>NUCLEOTIDE SEQUENCE [LARGE SCALE GENOMIC DNA]</scope>
</reference>
<keyword evidence="2" id="KW-0472">Membrane</keyword>
<dbReference type="GeneID" id="107414920"/>
<dbReference type="RefSeq" id="XP_015878618.3">
    <property type="nucleotide sequence ID" value="XM_016023132.4"/>
</dbReference>
<name>A0A6P3ZIM8_ZIZJJ</name>